<organism evidence="2 3">
    <name type="scientific">Trematosphaeria pertusa</name>
    <dbReference type="NCBI Taxonomy" id="390896"/>
    <lineage>
        <taxon>Eukaryota</taxon>
        <taxon>Fungi</taxon>
        <taxon>Dikarya</taxon>
        <taxon>Ascomycota</taxon>
        <taxon>Pezizomycotina</taxon>
        <taxon>Dothideomycetes</taxon>
        <taxon>Pleosporomycetidae</taxon>
        <taxon>Pleosporales</taxon>
        <taxon>Massarineae</taxon>
        <taxon>Trematosphaeriaceae</taxon>
        <taxon>Trematosphaeria</taxon>
    </lineage>
</organism>
<keyword evidence="1" id="KW-0732">Signal</keyword>
<evidence type="ECO:0000313" key="3">
    <source>
        <dbReference type="Proteomes" id="UP000800094"/>
    </source>
</evidence>
<evidence type="ECO:0000313" key="2">
    <source>
        <dbReference type="EMBL" id="KAF2240451.1"/>
    </source>
</evidence>
<accession>A0A6A6HR00</accession>
<feature type="chain" id="PRO_5025527182" evidence="1">
    <location>
        <begin position="18"/>
        <end position="61"/>
    </location>
</feature>
<keyword evidence="3" id="KW-1185">Reference proteome</keyword>
<feature type="signal peptide" evidence="1">
    <location>
        <begin position="1"/>
        <end position="17"/>
    </location>
</feature>
<dbReference type="Proteomes" id="UP000800094">
    <property type="component" value="Unassembled WGS sequence"/>
</dbReference>
<protein>
    <submittedName>
        <fullName evidence="2">Uncharacterized protein</fullName>
    </submittedName>
</protein>
<dbReference type="AlphaFoldDB" id="A0A6A6HR00"/>
<dbReference type="EMBL" id="ML987217">
    <property type="protein sequence ID" value="KAF2240451.1"/>
    <property type="molecule type" value="Genomic_DNA"/>
</dbReference>
<gene>
    <name evidence="2" type="ORF">BU26DRAFT_525919</name>
</gene>
<dbReference type="RefSeq" id="XP_033675455.1">
    <property type="nucleotide sequence ID" value="XM_033830620.1"/>
</dbReference>
<proteinExistence type="predicted"/>
<evidence type="ECO:0000256" key="1">
    <source>
        <dbReference type="SAM" id="SignalP"/>
    </source>
</evidence>
<reference evidence="2" key="1">
    <citation type="journal article" date="2020" name="Stud. Mycol.">
        <title>101 Dothideomycetes genomes: a test case for predicting lifestyles and emergence of pathogens.</title>
        <authorList>
            <person name="Haridas S."/>
            <person name="Albert R."/>
            <person name="Binder M."/>
            <person name="Bloem J."/>
            <person name="Labutti K."/>
            <person name="Salamov A."/>
            <person name="Andreopoulos B."/>
            <person name="Baker S."/>
            <person name="Barry K."/>
            <person name="Bills G."/>
            <person name="Bluhm B."/>
            <person name="Cannon C."/>
            <person name="Castanera R."/>
            <person name="Culley D."/>
            <person name="Daum C."/>
            <person name="Ezra D."/>
            <person name="Gonzalez J."/>
            <person name="Henrissat B."/>
            <person name="Kuo A."/>
            <person name="Liang C."/>
            <person name="Lipzen A."/>
            <person name="Lutzoni F."/>
            <person name="Magnuson J."/>
            <person name="Mondo S."/>
            <person name="Nolan M."/>
            <person name="Ohm R."/>
            <person name="Pangilinan J."/>
            <person name="Park H.-J."/>
            <person name="Ramirez L."/>
            <person name="Alfaro M."/>
            <person name="Sun H."/>
            <person name="Tritt A."/>
            <person name="Yoshinaga Y."/>
            <person name="Zwiers L.-H."/>
            <person name="Turgeon B."/>
            <person name="Goodwin S."/>
            <person name="Spatafora J."/>
            <person name="Crous P."/>
            <person name="Grigoriev I."/>
        </authorList>
    </citation>
    <scope>NUCLEOTIDE SEQUENCE</scope>
    <source>
        <strain evidence="2">CBS 122368</strain>
    </source>
</reference>
<dbReference type="GeneID" id="54583950"/>
<name>A0A6A6HR00_9PLEO</name>
<sequence>MPSALFALAIFIPYTRFAVWALHVCSARAQYRYAFAAVSDGVEGGIAASSTSFIYLEAHCG</sequence>